<protein>
    <submittedName>
        <fullName evidence="1">Uncharacterized protein</fullName>
    </submittedName>
</protein>
<dbReference type="EMBL" id="JAXCGZ010000563">
    <property type="protein sequence ID" value="KAK7085812.1"/>
    <property type="molecule type" value="Genomic_DNA"/>
</dbReference>
<evidence type="ECO:0000313" key="1">
    <source>
        <dbReference type="EMBL" id="KAK7085812.1"/>
    </source>
</evidence>
<organism evidence="1 2">
    <name type="scientific">Halocaridina rubra</name>
    <name type="common">Hawaiian red shrimp</name>
    <dbReference type="NCBI Taxonomy" id="373956"/>
    <lineage>
        <taxon>Eukaryota</taxon>
        <taxon>Metazoa</taxon>
        <taxon>Ecdysozoa</taxon>
        <taxon>Arthropoda</taxon>
        <taxon>Crustacea</taxon>
        <taxon>Multicrustacea</taxon>
        <taxon>Malacostraca</taxon>
        <taxon>Eumalacostraca</taxon>
        <taxon>Eucarida</taxon>
        <taxon>Decapoda</taxon>
        <taxon>Pleocyemata</taxon>
        <taxon>Caridea</taxon>
        <taxon>Atyoidea</taxon>
        <taxon>Atyidae</taxon>
        <taxon>Halocaridina</taxon>
    </lineage>
</organism>
<reference evidence="1 2" key="1">
    <citation type="submission" date="2023-11" db="EMBL/GenBank/DDBJ databases">
        <title>Halocaridina rubra genome assembly.</title>
        <authorList>
            <person name="Smith C."/>
        </authorList>
    </citation>
    <scope>NUCLEOTIDE SEQUENCE [LARGE SCALE GENOMIC DNA]</scope>
    <source>
        <strain evidence="1">EP-1</strain>
        <tissue evidence="1">Whole</tissue>
    </source>
</reference>
<name>A0AAN8XJY8_HALRR</name>
<sequence>MNSACNPIIYALRSPSFRRGFSEIIYGNAQRGFSDEFEVYRTPQHDFFELKSYHPRNVEYPLYEGNVISPISVSNIEGTAEMAKYDPVINETEDAQLKVT</sequence>
<dbReference type="SUPFAM" id="SSF81321">
    <property type="entry name" value="Family A G protein-coupled receptor-like"/>
    <property type="match status" value="1"/>
</dbReference>
<keyword evidence="2" id="KW-1185">Reference proteome</keyword>
<accession>A0AAN8XJY8</accession>
<proteinExistence type="predicted"/>
<dbReference type="Gene3D" id="1.10.1220.70">
    <property type="match status" value="1"/>
</dbReference>
<comment type="caution">
    <text evidence="1">The sequence shown here is derived from an EMBL/GenBank/DDBJ whole genome shotgun (WGS) entry which is preliminary data.</text>
</comment>
<evidence type="ECO:0000313" key="2">
    <source>
        <dbReference type="Proteomes" id="UP001381693"/>
    </source>
</evidence>
<gene>
    <name evidence="1" type="ORF">SK128_027761</name>
</gene>
<dbReference type="AlphaFoldDB" id="A0AAN8XJY8"/>
<dbReference type="Proteomes" id="UP001381693">
    <property type="component" value="Unassembled WGS sequence"/>
</dbReference>